<keyword evidence="1" id="KW-0805">Transcription regulation</keyword>
<dbReference type="PANTHER" id="PTHR47424:SF15">
    <property type="entry name" value="ZN(II)2CYS6 TRANSCRIPTION FACTOR (EUROFUNG)"/>
    <property type="match status" value="1"/>
</dbReference>
<dbReference type="GO" id="GO:0008270">
    <property type="term" value="F:zinc ion binding"/>
    <property type="evidence" value="ECO:0007669"/>
    <property type="project" value="InterPro"/>
</dbReference>
<name>A0A2K0WVX8_GIBNY</name>
<reference evidence="5 6" key="1">
    <citation type="submission" date="2017-06" db="EMBL/GenBank/DDBJ databases">
        <title>Genome of Fusarium nygamai isolate CS10214.</title>
        <authorList>
            <person name="Gardiner D.M."/>
            <person name="Obanor F."/>
            <person name="Kazan K."/>
        </authorList>
    </citation>
    <scope>NUCLEOTIDE SEQUENCE [LARGE SCALE GENOMIC DNA]</scope>
    <source>
        <strain evidence="5 6">CS10214</strain>
    </source>
</reference>
<dbReference type="GO" id="GO:0005634">
    <property type="term" value="C:nucleus"/>
    <property type="evidence" value="ECO:0007669"/>
    <property type="project" value="TreeGrafter"/>
</dbReference>
<evidence type="ECO:0000313" key="6">
    <source>
        <dbReference type="Proteomes" id="UP000236664"/>
    </source>
</evidence>
<dbReference type="EMBL" id="MTQA01000012">
    <property type="protein sequence ID" value="PNP86433.1"/>
    <property type="molecule type" value="Genomic_DNA"/>
</dbReference>
<proteinExistence type="predicted"/>
<evidence type="ECO:0000256" key="3">
    <source>
        <dbReference type="ARBA" id="ARBA00023242"/>
    </source>
</evidence>
<dbReference type="GO" id="GO:0006351">
    <property type="term" value="P:DNA-templated transcription"/>
    <property type="evidence" value="ECO:0007669"/>
    <property type="project" value="InterPro"/>
</dbReference>
<feature type="domain" description="Xylanolytic transcriptional activator regulatory" evidence="4">
    <location>
        <begin position="1"/>
        <end position="119"/>
    </location>
</feature>
<dbReference type="GO" id="GO:0000435">
    <property type="term" value="P:positive regulation of transcription from RNA polymerase II promoter by galactose"/>
    <property type="evidence" value="ECO:0007669"/>
    <property type="project" value="TreeGrafter"/>
</dbReference>
<sequence>MGLNRNCSRKSPQDSTELGMAQTRTWWAVYSVEIEISFSLGRPDSLGHDGYHTRPFPRIRNNTDESSRLEPPEVGIIEYLVRLARLTREISTRLYCPLTGTWPKTQAIREIDVKLDGWLQSIPLALRPTKNSASAGSLELTRQPAYIRKQRLVLGTKYHNVRMLLHASRIDLSSVQNPSTDFTGSLRECVQSARLTIELVYENYCHHEFFRTWWLNTAYTIFASSIILFVAHQDVEAPEKPRWQELIQNAIEVLGVMDENVVARKAAGIIKGCLDRLKRGQTSEPFTLLGDENPADILLNEGMMELQESFPFDVASWDGASIFPWTNFGPSNPSEQTPDSGT</sequence>
<dbReference type="AlphaFoldDB" id="A0A2K0WVX8"/>
<dbReference type="CDD" id="cd12148">
    <property type="entry name" value="fungal_TF_MHR"/>
    <property type="match status" value="1"/>
</dbReference>
<evidence type="ECO:0000259" key="4">
    <source>
        <dbReference type="Pfam" id="PF04082"/>
    </source>
</evidence>
<keyword evidence="2" id="KW-0804">Transcription</keyword>
<dbReference type="STRING" id="42673.A0A2K0WVX8"/>
<dbReference type="GO" id="GO:0000978">
    <property type="term" value="F:RNA polymerase II cis-regulatory region sequence-specific DNA binding"/>
    <property type="evidence" value="ECO:0007669"/>
    <property type="project" value="TreeGrafter"/>
</dbReference>
<dbReference type="InterPro" id="IPR051127">
    <property type="entry name" value="Fungal_SecMet_Regulators"/>
</dbReference>
<dbReference type="InterPro" id="IPR007219">
    <property type="entry name" value="XnlR_reg_dom"/>
</dbReference>
<keyword evidence="6" id="KW-1185">Reference proteome</keyword>
<evidence type="ECO:0000313" key="5">
    <source>
        <dbReference type="EMBL" id="PNP86433.1"/>
    </source>
</evidence>
<accession>A0A2K0WVX8</accession>
<comment type="caution">
    <text evidence="5">The sequence shown here is derived from an EMBL/GenBank/DDBJ whole genome shotgun (WGS) entry which is preliminary data.</text>
</comment>
<gene>
    <name evidence="5" type="ORF">FNYG_00135</name>
</gene>
<dbReference type="Proteomes" id="UP000236664">
    <property type="component" value="Unassembled WGS sequence"/>
</dbReference>
<organism evidence="5 6">
    <name type="scientific">Gibberella nygamai</name>
    <name type="common">Bean root rot disease fungus</name>
    <name type="synonym">Fusarium nygamai</name>
    <dbReference type="NCBI Taxonomy" id="42673"/>
    <lineage>
        <taxon>Eukaryota</taxon>
        <taxon>Fungi</taxon>
        <taxon>Dikarya</taxon>
        <taxon>Ascomycota</taxon>
        <taxon>Pezizomycotina</taxon>
        <taxon>Sordariomycetes</taxon>
        <taxon>Hypocreomycetidae</taxon>
        <taxon>Hypocreales</taxon>
        <taxon>Nectriaceae</taxon>
        <taxon>Fusarium</taxon>
        <taxon>Fusarium fujikuroi species complex</taxon>
    </lineage>
</organism>
<dbReference type="Pfam" id="PF04082">
    <property type="entry name" value="Fungal_trans"/>
    <property type="match status" value="1"/>
</dbReference>
<dbReference type="OrthoDB" id="2571985at2759"/>
<dbReference type="GO" id="GO:0000981">
    <property type="term" value="F:DNA-binding transcription factor activity, RNA polymerase II-specific"/>
    <property type="evidence" value="ECO:0007669"/>
    <property type="project" value="TreeGrafter"/>
</dbReference>
<keyword evidence="3" id="KW-0539">Nucleus</keyword>
<evidence type="ECO:0000256" key="1">
    <source>
        <dbReference type="ARBA" id="ARBA00023015"/>
    </source>
</evidence>
<protein>
    <recommendedName>
        <fullName evidence="4">Xylanolytic transcriptional activator regulatory domain-containing protein</fullName>
    </recommendedName>
</protein>
<dbReference type="PANTHER" id="PTHR47424">
    <property type="entry name" value="REGULATORY PROTEIN GAL4"/>
    <property type="match status" value="1"/>
</dbReference>
<evidence type="ECO:0000256" key="2">
    <source>
        <dbReference type="ARBA" id="ARBA00023163"/>
    </source>
</evidence>